<dbReference type="GO" id="GO:0071034">
    <property type="term" value="P:CUT catabolic process"/>
    <property type="evidence" value="ECO:0007669"/>
    <property type="project" value="TreeGrafter"/>
</dbReference>
<dbReference type="NCBIfam" id="NF003181">
    <property type="entry name" value="PRK04163.1-1"/>
    <property type="match status" value="1"/>
</dbReference>
<dbReference type="GeneID" id="56058798"/>
<dbReference type="PANTHER" id="PTHR21321:SF4">
    <property type="entry name" value="EXOSOME COMPLEX COMPONENT RRP4"/>
    <property type="match status" value="1"/>
</dbReference>
<dbReference type="EMBL" id="CP026993">
    <property type="protein sequence ID" value="QLH02463.1"/>
    <property type="molecule type" value="Genomic_DNA"/>
</dbReference>
<evidence type="ECO:0000313" key="7">
    <source>
        <dbReference type="EMBL" id="QLH02463.1"/>
    </source>
</evidence>
<dbReference type="InterPro" id="IPR054371">
    <property type="entry name" value="RRP4_N"/>
</dbReference>
<evidence type="ECO:0000256" key="3">
    <source>
        <dbReference type="ARBA" id="ARBA00022835"/>
    </source>
</evidence>
<evidence type="ECO:0000313" key="8">
    <source>
        <dbReference type="Proteomes" id="UP000509771"/>
    </source>
</evidence>
<dbReference type="Gene3D" id="3.30.1370.10">
    <property type="entry name" value="K Homology domain, type 1"/>
    <property type="match status" value="1"/>
</dbReference>
<dbReference type="Gene3D" id="2.40.50.100">
    <property type="match status" value="1"/>
</dbReference>
<dbReference type="InterPro" id="IPR048565">
    <property type="entry name" value="S1_RRP4"/>
</dbReference>
<dbReference type="InterPro" id="IPR023474">
    <property type="entry name" value="Rrp4"/>
</dbReference>
<dbReference type="GO" id="GO:0000467">
    <property type="term" value="P:exonucleolytic trimming to generate mature 3'-end of 5.8S rRNA from tricistronic rRNA transcript (SSU-rRNA, 5.8S rRNA, LSU-rRNA)"/>
    <property type="evidence" value="ECO:0007669"/>
    <property type="project" value="TreeGrafter"/>
</dbReference>
<dbReference type="PROSITE" id="PS50126">
    <property type="entry name" value="S1"/>
    <property type="match status" value="1"/>
</dbReference>
<dbReference type="CDD" id="cd05789">
    <property type="entry name" value="S1_Rrp4"/>
    <property type="match status" value="1"/>
</dbReference>
<dbReference type="InterPro" id="IPR036612">
    <property type="entry name" value="KH_dom_type_1_sf"/>
</dbReference>
<reference evidence="7 8" key="1">
    <citation type="submission" date="2018-02" db="EMBL/GenBank/DDBJ databases">
        <title>Complete genome of Nitrosopumilus cobalaminigenes HCA1.</title>
        <authorList>
            <person name="Qin W."/>
            <person name="Zheng Y."/>
            <person name="Stahl D.A."/>
        </authorList>
    </citation>
    <scope>NUCLEOTIDE SEQUENCE [LARGE SCALE GENOMIC DNA]</scope>
    <source>
        <strain evidence="7 8">HCA1</strain>
    </source>
</reference>
<dbReference type="PANTHER" id="PTHR21321">
    <property type="entry name" value="PNAS-3 RELATED"/>
    <property type="match status" value="1"/>
</dbReference>
<dbReference type="GO" id="GO:0000178">
    <property type="term" value="C:exosome (RNase complex)"/>
    <property type="evidence" value="ECO:0007669"/>
    <property type="project" value="UniProtKB-KW"/>
</dbReference>
<dbReference type="GO" id="GO:0008143">
    <property type="term" value="F:poly(A) binding"/>
    <property type="evidence" value="ECO:0007669"/>
    <property type="project" value="InterPro"/>
</dbReference>
<accession>A0A7D5R6Y4</accession>
<dbReference type="Pfam" id="PF00013">
    <property type="entry name" value="KH_1"/>
    <property type="match status" value="1"/>
</dbReference>
<comment type="subunit">
    <text evidence="5">Component of the archaeal exosome complex. Forms a trimer of Rrp4 and/or Csl4 subunits. The trimer associates with an hexameric ring-like arrangement composed of 3 Rrp41-Rrp42 heterodimers.</text>
</comment>
<comment type="function">
    <text evidence="5">Non-catalytic component of the exosome, which is a complex involved in RNA degradation. Increases the RNA binding and the efficiency of RNA degradation. Confers strong poly(A) specificity to the exosome.</text>
</comment>
<dbReference type="InterPro" id="IPR026699">
    <property type="entry name" value="Exosome_RNA_bind1/RRP40/RRP4"/>
</dbReference>
<dbReference type="SMART" id="SM00322">
    <property type="entry name" value="KH"/>
    <property type="match status" value="1"/>
</dbReference>
<dbReference type="CDD" id="cd22524">
    <property type="entry name" value="KH-I_Rrp4_prokar"/>
    <property type="match status" value="1"/>
</dbReference>
<keyword evidence="4 5" id="KW-0694">RNA-binding</keyword>
<dbReference type="RefSeq" id="WP_179361296.1">
    <property type="nucleotide sequence ID" value="NZ_CP026993.1"/>
</dbReference>
<sequence>MDNKRKYVIPGDVVTTGPFRPEQNVILDGDKIISTTIGISEIYDDSVKVIPLTGKYIPKINDLVIGKVISHTSLSWELDINSCYVGFLPAQDVFGRDFSAHADELSTKLKTGDLVAARIANFDRTRDPLVTISDRDLGAIDSGDLVKISPSKVPRLIGKRGSMIQMIEMATNAAVTIGQNGWVVVACETPEGLLKAKKAIEMINEKAHVANLTDQVKEMLEIKDDES</sequence>
<dbReference type="InterPro" id="IPR004088">
    <property type="entry name" value="KH_dom_type_1"/>
</dbReference>
<name>A0A7D5R6Y4_9ARCH</name>
<dbReference type="GO" id="GO:0005737">
    <property type="term" value="C:cytoplasm"/>
    <property type="evidence" value="ECO:0007669"/>
    <property type="project" value="UniProtKB-SubCell"/>
</dbReference>
<keyword evidence="3 5" id="KW-0271">Exosome</keyword>
<dbReference type="InterPro" id="IPR003029">
    <property type="entry name" value="S1_domain"/>
</dbReference>
<evidence type="ECO:0000256" key="4">
    <source>
        <dbReference type="ARBA" id="ARBA00022884"/>
    </source>
</evidence>
<dbReference type="SUPFAM" id="SSF50249">
    <property type="entry name" value="Nucleic acid-binding proteins"/>
    <property type="match status" value="1"/>
</dbReference>
<evidence type="ECO:0000256" key="5">
    <source>
        <dbReference type="HAMAP-Rule" id="MF_00623"/>
    </source>
</evidence>
<dbReference type="SMART" id="SM00316">
    <property type="entry name" value="S1"/>
    <property type="match status" value="1"/>
</dbReference>
<gene>
    <name evidence="5" type="primary">rrp4</name>
    <name evidence="7" type="ORF">C5F47_02230</name>
</gene>
<evidence type="ECO:0000259" key="6">
    <source>
        <dbReference type="PROSITE" id="PS50126"/>
    </source>
</evidence>
<dbReference type="HAMAP" id="MF_00623">
    <property type="entry name" value="Exosome_Rrp4"/>
    <property type="match status" value="1"/>
</dbReference>
<dbReference type="GO" id="GO:0034475">
    <property type="term" value="P:U4 snRNA 3'-end processing"/>
    <property type="evidence" value="ECO:0007669"/>
    <property type="project" value="TreeGrafter"/>
</dbReference>
<dbReference type="PROSITE" id="PS50084">
    <property type="entry name" value="KH_TYPE_1"/>
    <property type="match status" value="1"/>
</dbReference>
<dbReference type="Proteomes" id="UP000509771">
    <property type="component" value="Chromosome"/>
</dbReference>
<keyword evidence="2 5" id="KW-0963">Cytoplasm</keyword>
<dbReference type="AlphaFoldDB" id="A0A7D5R6Y4"/>
<dbReference type="Gene3D" id="2.40.50.140">
    <property type="entry name" value="Nucleic acid-binding proteins"/>
    <property type="match status" value="1"/>
</dbReference>
<dbReference type="InterPro" id="IPR004087">
    <property type="entry name" value="KH_dom"/>
</dbReference>
<protein>
    <recommendedName>
        <fullName evidence="5">Exosome complex component Rrp4</fullName>
    </recommendedName>
</protein>
<dbReference type="SUPFAM" id="SSF54791">
    <property type="entry name" value="Eukaryotic type KH-domain (KH-domain type I)"/>
    <property type="match status" value="1"/>
</dbReference>
<dbReference type="SUPFAM" id="SSF110324">
    <property type="entry name" value="Ribosomal L27 protein-like"/>
    <property type="match status" value="1"/>
</dbReference>
<organism evidence="7 8">
    <name type="scientific">Nitrosopumilus cobalaminigenes</name>
    <dbReference type="NCBI Taxonomy" id="1470066"/>
    <lineage>
        <taxon>Archaea</taxon>
        <taxon>Nitrososphaerota</taxon>
        <taxon>Nitrososphaeria</taxon>
        <taxon>Nitrosopumilales</taxon>
        <taxon>Nitrosopumilaceae</taxon>
        <taxon>Nitrosopumilus</taxon>
    </lineage>
</organism>
<comment type="subcellular location">
    <subcellularLocation>
        <location evidence="5">Cytoplasm</location>
    </subcellularLocation>
</comment>
<dbReference type="Pfam" id="PF22625">
    <property type="entry name" value="ECR1_N_2"/>
    <property type="match status" value="1"/>
</dbReference>
<dbReference type="GO" id="GO:0071051">
    <property type="term" value="P:poly(A)-dependent snoRNA 3'-end processing"/>
    <property type="evidence" value="ECO:0007669"/>
    <property type="project" value="TreeGrafter"/>
</dbReference>
<feature type="domain" description="S1 motif" evidence="6">
    <location>
        <begin position="61"/>
        <end position="135"/>
    </location>
</feature>
<dbReference type="InterPro" id="IPR012340">
    <property type="entry name" value="NA-bd_OB-fold"/>
</dbReference>
<dbReference type="FunFam" id="2.40.50.140:FF:000127">
    <property type="entry name" value="Exosome complex component RRP40"/>
    <property type="match status" value="1"/>
</dbReference>
<comment type="similarity">
    <text evidence="1 5">Belongs to the RRP4 family.</text>
</comment>
<dbReference type="OrthoDB" id="35160at2157"/>
<evidence type="ECO:0000256" key="2">
    <source>
        <dbReference type="ARBA" id="ARBA00022490"/>
    </source>
</evidence>
<evidence type="ECO:0000256" key="1">
    <source>
        <dbReference type="ARBA" id="ARBA00009155"/>
    </source>
</evidence>
<proteinExistence type="inferred from homology"/>
<keyword evidence="8" id="KW-1185">Reference proteome</keyword>
<dbReference type="KEGG" id="ncl:C5F47_02230"/>